<reference evidence="1 2" key="1">
    <citation type="submission" date="2014-03" db="EMBL/GenBank/DDBJ databases">
        <authorList>
            <person name="Churilla B.M."/>
            <person name="Abrahim M.R."/>
            <person name="Burke K.A."/>
            <person name="Yu V.J."/>
            <person name="Adkins N.L."/>
            <person name="Cohen K.L."/>
            <person name="Colicchio M.A."/>
            <person name="Fasoranti T.O."/>
            <person name="Genkil J.S."/>
            <person name="Kramer Z.J."/>
            <person name="Prout A.K."/>
            <person name="Schafer C.E."/>
            <person name="Schwarz A.G."/>
            <person name="Tish M."/>
            <person name="Vispute N."/>
            <person name="Wilkes K.E."/>
            <person name="Williams C.R."/>
            <person name="Xiao X."/>
            <person name="Yoder B.A."/>
            <person name="Lapin J.S."/>
            <person name="Ott C.T."/>
            <person name="Walburn T.D."/>
            <person name="Bradley K.W."/>
            <person name="Clarke D.Q."/>
            <person name="Lewis M.F."/>
            <person name="Barker L.P."/>
            <person name="Bailey C."/>
            <person name="Asai D.J."/>
            <person name="Bowman C.A."/>
            <person name="Russell D.A."/>
            <person name="Pope W.H."/>
            <person name="Jacobs-Sera D."/>
            <person name="Hendrix R.W."/>
            <person name="Hatfull G.F."/>
        </authorList>
    </citation>
    <scope>NUCLEOTIDE SEQUENCE [LARGE SCALE GENOMIC DNA]</scope>
</reference>
<sequence length="581" mass="62820">MAIDFSQYQTPGVYTEAVGAPQLGIRSSVPTAVAIFGTAVGYQTYRESIRINPDTGETITTQILALVGEPTGGSFKLSLAGEPTGNIPFNATQGQVQSALRALPNVEDDEVTVLGDPGGPWTVTFTKAVAALTKDVTGLTGGDDPDLNIASEQTGVPAMNRALAKKGIKTDTIRVVNPNSGQVYVLGTDYVVTRVNAGEDGEANTRDDLYTIQRVVDGGHIDPGDIVQLSYRYTDPNYHEVIRFTDPDDIQDFYGPAFDEAGNVQSEITLCAQLAITNGASTILACAVDPEGDTVTMGDYQNALNKFRDEDEIAIIVAGTGAQPIQALVQQHVSAQSNNKYERRAILGMDGSVTPVPSATRIANAQSIKDQRVALISPSSFVYYAPELNREVVLGGQFMAAAVAGKSVSAIAAMPLTRKVIRGFSGPAEVQRDGEKSRESSEGLMVIEKTPRNLVHVRHGVTTDPTSLHTREWNIIGQQDVMVYRIRDYLDADGLIGMPIYDTTIVQVKASAEAALVWLVDNNIIRGYRNLKARQIERQPDVIEVRYEWRPAYPLNYIVVRYSIAPETGDITSTIEGTTSF</sequence>
<organism evidence="1 2">
    <name type="scientific">Mycobacterium phage Willis</name>
    <dbReference type="NCBI Taxonomy" id="1486404"/>
    <lineage>
        <taxon>Viruses</taxon>
        <taxon>Duplodnaviria</taxon>
        <taxon>Heunggongvirae</taxon>
        <taxon>Uroviricota</taxon>
        <taxon>Caudoviricetes</taxon>
        <taxon>Ceeclamvirinae</taxon>
        <taxon>Bixzunavirus</taxon>
        <taxon>Bixzunavirus Bxz1</taxon>
    </lineage>
</organism>
<dbReference type="Proteomes" id="UP000027390">
    <property type="component" value="Segment"/>
</dbReference>
<name>A0A068C8Z9_9CAUD</name>
<protein>
    <submittedName>
        <fullName evidence="1">Tail sheath protein</fullName>
    </submittedName>
</protein>
<proteinExistence type="predicted"/>
<dbReference type="EMBL" id="KJ595575">
    <property type="protein sequence ID" value="AID18204.1"/>
    <property type="molecule type" value="Genomic_DNA"/>
</dbReference>
<accession>A0A068C8Z9</accession>
<gene>
    <name evidence="1" type="primary">128</name>
    <name evidence="1" type="ORF">PBI_WILLIS_128</name>
</gene>
<evidence type="ECO:0000313" key="2">
    <source>
        <dbReference type="Proteomes" id="UP000027390"/>
    </source>
</evidence>
<evidence type="ECO:0000313" key="1">
    <source>
        <dbReference type="EMBL" id="AID18204.1"/>
    </source>
</evidence>